<accession>A0A9J6PWK8</accession>
<feature type="transmembrane region" description="Helical" evidence="1">
    <location>
        <begin position="313"/>
        <end position="332"/>
    </location>
</feature>
<feature type="transmembrane region" description="Helical" evidence="1">
    <location>
        <begin position="14"/>
        <end position="32"/>
    </location>
</feature>
<keyword evidence="1" id="KW-0812">Transmembrane</keyword>
<dbReference type="AlphaFoldDB" id="A0A9J6PWK8"/>
<dbReference type="InterPro" id="IPR025291">
    <property type="entry name" value="DUF4153"/>
</dbReference>
<keyword evidence="1" id="KW-0472">Membrane</keyword>
<feature type="transmembrane region" description="Helical" evidence="1">
    <location>
        <begin position="178"/>
        <end position="196"/>
    </location>
</feature>
<feature type="transmembrane region" description="Helical" evidence="1">
    <location>
        <begin position="243"/>
        <end position="264"/>
    </location>
</feature>
<dbReference type="Pfam" id="PF13687">
    <property type="entry name" value="DUF4153"/>
    <property type="match status" value="1"/>
</dbReference>
<keyword evidence="1" id="KW-1133">Transmembrane helix</keyword>
<protein>
    <submittedName>
        <fullName evidence="2">DUF4153 domain-containing protein</fullName>
    </submittedName>
</protein>
<proteinExistence type="predicted"/>
<name>A0A9J6PWK8_9GAMM</name>
<feature type="transmembrane region" description="Helical" evidence="1">
    <location>
        <begin position="94"/>
        <end position="113"/>
    </location>
</feature>
<evidence type="ECO:0000313" key="3">
    <source>
        <dbReference type="Proteomes" id="UP001064262"/>
    </source>
</evidence>
<gene>
    <name evidence="2" type="ORF">N5923_12910</name>
</gene>
<feature type="transmembrane region" description="Helical" evidence="1">
    <location>
        <begin position="69"/>
        <end position="88"/>
    </location>
</feature>
<evidence type="ECO:0000256" key="1">
    <source>
        <dbReference type="SAM" id="Phobius"/>
    </source>
</evidence>
<feature type="transmembrane region" description="Helical" evidence="1">
    <location>
        <begin position="344"/>
        <end position="362"/>
    </location>
</feature>
<evidence type="ECO:0000313" key="2">
    <source>
        <dbReference type="EMBL" id="MCU5778391.1"/>
    </source>
</evidence>
<sequence length="568" mass="63331">MFVTSSLTPPVRKGIMVTGLLSGAFWAALGYLQPNAVLTLYLQVLLTGFAGVLAFTVTRFRSPAPWLQALVVLPFLALMTGWLCWHFADTDKGAFPDQIFVVAIFWLFLLLPLLQARSNPQQESYATAVVAALWQNSFTVTATVLLTGLFWLLLLFWSKLFSLIGIGLFDELFFRNSFFPPIATGTVIATGIALCRSLPAASAIFRRFLTLLATVTLPLFAAISLLFIAFLPFTGLSIIPKNVSAATLLSILALMMMVISAMVGTTGTSTLRYPNWIHKLVVVAQLLTPIFSLLAAYALGLRIAEYGWSMDRVNAAVAISVIVIWTLGAVWMLRHGWRDVVPQIDRLTTAILGLIALLWLLLHTPVIDPYRIAVNSQLSRLEQGQNRADYLDLYMFSSAGRRGNQALRTLQQHPQWLNKPAQLRSTLASMLTENGRDEASALTPETLRQHIHVRKGSRVPPESWWQSLPENSYAVRTCMAASSFCLAWSMDMNNDGIAEVLIYDRDQNKIDIFSIENGSWRTVAHISLRDSAQLTGKAIEDGKLNTVEKQWRDLQIDGNRYPVQYYGW</sequence>
<organism evidence="2 3">
    <name type="scientific">Winslowiella arboricola</name>
    <dbReference type="NCBI Taxonomy" id="2978220"/>
    <lineage>
        <taxon>Bacteria</taxon>
        <taxon>Pseudomonadati</taxon>
        <taxon>Pseudomonadota</taxon>
        <taxon>Gammaproteobacteria</taxon>
        <taxon>Enterobacterales</taxon>
        <taxon>Erwiniaceae</taxon>
        <taxon>Winslowiella</taxon>
    </lineage>
</organism>
<feature type="transmembrane region" description="Helical" evidence="1">
    <location>
        <begin position="208"/>
        <end position="231"/>
    </location>
</feature>
<feature type="transmembrane region" description="Helical" evidence="1">
    <location>
        <begin position="276"/>
        <end position="301"/>
    </location>
</feature>
<feature type="transmembrane region" description="Helical" evidence="1">
    <location>
        <begin position="38"/>
        <end position="57"/>
    </location>
</feature>
<dbReference type="EMBL" id="JAODIM010000041">
    <property type="protein sequence ID" value="MCU5778391.1"/>
    <property type="molecule type" value="Genomic_DNA"/>
</dbReference>
<dbReference type="RefSeq" id="WP_267143023.1">
    <property type="nucleotide sequence ID" value="NZ_JAODIL010000074.1"/>
</dbReference>
<feature type="transmembrane region" description="Helical" evidence="1">
    <location>
        <begin position="125"/>
        <end position="158"/>
    </location>
</feature>
<comment type="caution">
    <text evidence="2">The sequence shown here is derived from an EMBL/GenBank/DDBJ whole genome shotgun (WGS) entry which is preliminary data.</text>
</comment>
<dbReference type="Proteomes" id="UP001064262">
    <property type="component" value="Unassembled WGS sequence"/>
</dbReference>
<keyword evidence="3" id="KW-1185">Reference proteome</keyword>
<reference evidence="2" key="1">
    <citation type="submission" date="2022-09" db="EMBL/GenBank/DDBJ databases">
        <title>Winslowiella arboricola sp. nov., isolated from bleeding cankers on broadleaf hosts.</title>
        <authorList>
            <person name="Brady C."/>
            <person name="Kaur S."/>
            <person name="Crampton B."/>
            <person name="Maddock D."/>
            <person name="Arnold D."/>
            <person name="Denman S."/>
        </authorList>
    </citation>
    <scope>NUCLEOTIDE SEQUENCE</scope>
    <source>
        <strain evidence="2">BAC 15a-03b</strain>
    </source>
</reference>